<evidence type="ECO:0000313" key="10">
    <source>
        <dbReference type="EMBL" id="KRT59673.1"/>
    </source>
</evidence>
<comment type="subcellular location">
    <subcellularLocation>
        <location evidence="6">Cytoplasm</location>
    </subcellularLocation>
</comment>
<dbReference type="PATRIC" id="fig|54398.3.peg.1215"/>
<dbReference type="Proteomes" id="UP000051276">
    <property type="component" value="Unassembled WGS sequence"/>
</dbReference>
<evidence type="ECO:0000259" key="7">
    <source>
        <dbReference type="Pfam" id="PF00590"/>
    </source>
</evidence>
<dbReference type="InterPro" id="IPR008189">
    <property type="entry name" value="rRNA_ssu_MeTfrase_I"/>
</dbReference>
<dbReference type="CDD" id="cd11648">
    <property type="entry name" value="RsmI"/>
    <property type="match status" value="1"/>
</dbReference>
<protein>
    <recommendedName>
        <fullName evidence="6">Ribosomal RNA small subunit methyltransferase I</fullName>
        <ecNumber evidence="6">2.1.1.198</ecNumber>
    </recommendedName>
    <alternativeName>
        <fullName evidence="6">16S rRNA 2'-O-ribose C1402 methyltransferase</fullName>
    </alternativeName>
    <alternativeName>
        <fullName evidence="6">rRNA (cytidine-2'-O-)-methyltransferase RsmI</fullName>
    </alternativeName>
</protein>
<dbReference type="EMBL" id="LMXI01000103">
    <property type="protein sequence ID" value="KRT59673.1"/>
    <property type="molecule type" value="Genomic_DNA"/>
</dbReference>
<sequence length="281" mass="30402">MSKGVLYVVATPIGNLDDLSRRAVKVLSTVDLIAAEDTRHTRSLLRHYGIGTPMMAFHEHNEREAMERLLLHLAQGEQVALVSDAGTPLISDPGFPLVREARQRGIEVMAVPGPSAAIAALSVAGLPTDRFLFAGFPPRQGAQRRHWLEALLKQTATLLFYESSHRIKASLADMAAVFGSERQAVIARELTKLHETVLSGSLSSLIEQVEADANQRKGEFVLLLAGAEPVDVMDSGADAERILRVLAGELPLKQAAALTATITGLKKNALYQQALAWKTDS</sequence>
<name>A0A0T5YW52_9GAMM</name>
<keyword evidence="4 6" id="KW-0808">Transferase</keyword>
<dbReference type="Proteomes" id="UP000051634">
    <property type="component" value="Unassembled WGS sequence"/>
</dbReference>
<dbReference type="AlphaFoldDB" id="A0A0T5YW52"/>
<proteinExistence type="inferred from homology"/>
<dbReference type="GO" id="GO:0070677">
    <property type="term" value="F:rRNA (cytosine-2'-O-)-methyltransferase activity"/>
    <property type="evidence" value="ECO:0007669"/>
    <property type="project" value="UniProtKB-UniRule"/>
</dbReference>
<dbReference type="FunFam" id="3.40.1010.10:FF:000002">
    <property type="entry name" value="Ribosomal RNA small subunit methyltransferase I"/>
    <property type="match status" value="1"/>
</dbReference>
<dbReference type="InterPro" id="IPR053910">
    <property type="entry name" value="RsmI_HTH"/>
</dbReference>
<dbReference type="InterPro" id="IPR014777">
    <property type="entry name" value="4pyrrole_Mease_sub1"/>
</dbReference>
<comment type="catalytic activity">
    <reaction evidence="6">
        <text>cytidine(1402) in 16S rRNA + S-adenosyl-L-methionine = 2'-O-methylcytidine(1402) in 16S rRNA + S-adenosyl-L-homocysteine + H(+)</text>
        <dbReference type="Rhea" id="RHEA:42924"/>
        <dbReference type="Rhea" id="RHEA-COMP:10285"/>
        <dbReference type="Rhea" id="RHEA-COMP:10286"/>
        <dbReference type="ChEBI" id="CHEBI:15378"/>
        <dbReference type="ChEBI" id="CHEBI:57856"/>
        <dbReference type="ChEBI" id="CHEBI:59789"/>
        <dbReference type="ChEBI" id="CHEBI:74495"/>
        <dbReference type="ChEBI" id="CHEBI:82748"/>
        <dbReference type="EC" id="2.1.1.198"/>
    </reaction>
</comment>
<dbReference type="RefSeq" id="WP_057955010.1">
    <property type="nucleotide sequence ID" value="NZ_KQ556866.1"/>
</dbReference>
<gene>
    <name evidence="6" type="primary">rsmI</name>
    <name evidence="9" type="ORF">Ga0074115_107112</name>
    <name evidence="10" type="ORF">Ga0076813_15914</name>
</gene>
<dbReference type="EMBL" id="LDXT01000090">
    <property type="protein sequence ID" value="KRT54582.1"/>
    <property type="molecule type" value="Genomic_DNA"/>
</dbReference>
<evidence type="ECO:0000256" key="3">
    <source>
        <dbReference type="ARBA" id="ARBA00022603"/>
    </source>
</evidence>
<reference evidence="11 12" key="1">
    <citation type="submission" date="2015-11" db="EMBL/GenBank/DDBJ databases">
        <title>The genome of Candidatus Endoriftia persephone in Ridgeia piscesae and population structure of the North Eastern Pacific vestimentiferan symbionts.</title>
        <authorList>
            <person name="Perez M."/>
            <person name="Juniper K.S."/>
        </authorList>
    </citation>
    <scope>NUCLEOTIDE SEQUENCE [LARGE SCALE GENOMIC DNA]</scope>
    <source>
        <strain evidence="10">Ind10</strain>
        <strain evidence="9">Ind11</strain>
    </source>
</reference>
<evidence type="ECO:0000313" key="11">
    <source>
        <dbReference type="Proteomes" id="UP000051276"/>
    </source>
</evidence>
<dbReference type="NCBIfam" id="TIGR00096">
    <property type="entry name" value="16S rRNA (cytidine(1402)-2'-O)-methyltransferase"/>
    <property type="match status" value="1"/>
</dbReference>
<comment type="similarity">
    <text evidence="6">Belongs to the methyltransferase superfamily. RsmI family.</text>
</comment>
<feature type="domain" description="Tetrapyrrole methylase" evidence="7">
    <location>
        <begin position="6"/>
        <end position="205"/>
    </location>
</feature>
<dbReference type="Gene3D" id="3.40.1010.10">
    <property type="entry name" value="Cobalt-precorrin-4 Transmethylase, Domain 1"/>
    <property type="match status" value="1"/>
</dbReference>
<dbReference type="InterPro" id="IPR035996">
    <property type="entry name" value="4pyrrol_Methylase_sf"/>
</dbReference>
<dbReference type="InterPro" id="IPR000878">
    <property type="entry name" value="4pyrrol_Mease"/>
</dbReference>
<evidence type="ECO:0000313" key="12">
    <source>
        <dbReference type="Proteomes" id="UP000051634"/>
    </source>
</evidence>
<accession>A0A0T5YW52</accession>
<dbReference type="FunFam" id="3.30.950.10:FF:000002">
    <property type="entry name" value="Ribosomal RNA small subunit methyltransferase I"/>
    <property type="match status" value="1"/>
</dbReference>
<dbReference type="InterPro" id="IPR018063">
    <property type="entry name" value="SAM_MeTrfase_RsmI_CS"/>
</dbReference>
<dbReference type="PANTHER" id="PTHR46111">
    <property type="entry name" value="RIBOSOMAL RNA SMALL SUBUNIT METHYLTRANSFERASE I"/>
    <property type="match status" value="1"/>
</dbReference>
<keyword evidence="12" id="KW-1185">Reference proteome</keyword>
<evidence type="ECO:0000256" key="6">
    <source>
        <dbReference type="HAMAP-Rule" id="MF_01877"/>
    </source>
</evidence>
<dbReference type="PANTHER" id="PTHR46111:SF1">
    <property type="entry name" value="RIBOSOMAL RNA SMALL SUBUNIT METHYLTRANSFERASE I"/>
    <property type="match status" value="1"/>
</dbReference>
<dbReference type="HAMAP" id="MF_01877">
    <property type="entry name" value="16SrRNA_methyltr_I"/>
    <property type="match status" value="1"/>
</dbReference>
<dbReference type="Pfam" id="PF23016">
    <property type="entry name" value="RsmI_C"/>
    <property type="match status" value="1"/>
</dbReference>
<keyword evidence="1 6" id="KW-0963">Cytoplasm</keyword>
<comment type="caution">
    <text evidence="9">The sequence shown here is derived from an EMBL/GenBank/DDBJ whole genome shotgun (WGS) entry which is preliminary data.</text>
</comment>
<comment type="function">
    <text evidence="6">Catalyzes the 2'-O-methylation of the ribose of cytidine 1402 (C1402) in 16S rRNA.</text>
</comment>
<dbReference type="Pfam" id="PF00590">
    <property type="entry name" value="TP_methylase"/>
    <property type="match status" value="1"/>
</dbReference>
<feature type="domain" description="RsmI HTH" evidence="8">
    <location>
        <begin position="235"/>
        <end position="278"/>
    </location>
</feature>
<dbReference type="GO" id="GO:0005737">
    <property type="term" value="C:cytoplasm"/>
    <property type="evidence" value="ECO:0007669"/>
    <property type="project" value="UniProtKB-SubCell"/>
</dbReference>
<keyword evidence="3 6" id="KW-0489">Methyltransferase</keyword>
<dbReference type="InterPro" id="IPR014776">
    <property type="entry name" value="4pyrrole_Mease_sub2"/>
</dbReference>
<dbReference type="PIRSF" id="PIRSF005917">
    <property type="entry name" value="MTase_YraL"/>
    <property type="match status" value="1"/>
</dbReference>
<evidence type="ECO:0000256" key="4">
    <source>
        <dbReference type="ARBA" id="ARBA00022679"/>
    </source>
</evidence>
<dbReference type="STRING" id="54398.Ga0074115_107112"/>
<dbReference type="EC" id="2.1.1.198" evidence="6"/>
<evidence type="ECO:0000259" key="8">
    <source>
        <dbReference type="Pfam" id="PF23016"/>
    </source>
</evidence>
<evidence type="ECO:0000256" key="1">
    <source>
        <dbReference type="ARBA" id="ARBA00022490"/>
    </source>
</evidence>
<evidence type="ECO:0000256" key="2">
    <source>
        <dbReference type="ARBA" id="ARBA00022552"/>
    </source>
</evidence>
<dbReference type="SUPFAM" id="SSF53790">
    <property type="entry name" value="Tetrapyrrole methylase"/>
    <property type="match status" value="1"/>
</dbReference>
<keyword evidence="5 6" id="KW-0949">S-adenosyl-L-methionine</keyword>
<keyword evidence="2 6" id="KW-0698">rRNA processing</keyword>
<dbReference type="PROSITE" id="PS01296">
    <property type="entry name" value="RSMI"/>
    <property type="match status" value="1"/>
</dbReference>
<evidence type="ECO:0000256" key="5">
    <source>
        <dbReference type="ARBA" id="ARBA00022691"/>
    </source>
</evidence>
<evidence type="ECO:0000313" key="9">
    <source>
        <dbReference type="EMBL" id="KRT54582.1"/>
    </source>
</evidence>
<dbReference type="Gene3D" id="3.30.950.10">
    <property type="entry name" value="Methyltransferase, Cobalt-precorrin-4 Transmethylase, Domain 2"/>
    <property type="match status" value="1"/>
</dbReference>
<organism evidence="9 12">
    <name type="scientific">endosymbiont of Ridgeia piscesae</name>
    <dbReference type="NCBI Taxonomy" id="54398"/>
    <lineage>
        <taxon>Bacteria</taxon>
        <taxon>Pseudomonadati</taxon>
        <taxon>Pseudomonadota</taxon>
        <taxon>Gammaproteobacteria</taxon>
        <taxon>sulfur-oxidizing symbionts</taxon>
    </lineage>
</organism>